<reference evidence="3 4" key="1">
    <citation type="submission" date="2019-03" db="EMBL/GenBank/DDBJ databases">
        <title>Genomic Encyclopedia of Type Strains, Phase IV (KMG-IV): sequencing the most valuable type-strain genomes for metagenomic binning, comparative biology and taxonomic classification.</title>
        <authorList>
            <person name="Goeker M."/>
        </authorList>
    </citation>
    <scope>NUCLEOTIDE SEQUENCE [LARGE SCALE GENOMIC DNA]</scope>
    <source>
        <strain evidence="3 4">DSM 21667</strain>
    </source>
</reference>
<name>A0A4R6YMP1_9GAMM</name>
<protein>
    <recommendedName>
        <fullName evidence="2">DUF6265 domain-containing protein</fullName>
    </recommendedName>
</protein>
<feature type="chain" id="PRO_5020408788" description="DUF6265 domain-containing protein" evidence="1">
    <location>
        <begin position="19"/>
        <end position="146"/>
    </location>
</feature>
<sequence>MRRLAATFALLFGSPALALELPAWLAGHWQTRGGQTTTEEVWLAPADGLMTGMSRTSGGKKPFFEFARLEQRGGKLLYIAQPGGAAPTEFSLTASDAESFRAENPGHDFPQRIIYERRGNDGIDARIEGDIDGKPQVQHWQYFRVR</sequence>
<gene>
    <name evidence="3" type="ORF">DFR29_11973</name>
</gene>
<evidence type="ECO:0000259" key="2">
    <source>
        <dbReference type="Pfam" id="PF19780"/>
    </source>
</evidence>
<proteinExistence type="predicted"/>
<dbReference type="RefSeq" id="WP_133821286.1">
    <property type="nucleotide sequence ID" value="NZ_SNZH01000019.1"/>
</dbReference>
<evidence type="ECO:0000313" key="3">
    <source>
        <dbReference type="EMBL" id="TDR38745.1"/>
    </source>
</evidence>
<organism evidence="3 4">
    <name type="scientific">Tahibacter aquaticus</name>
    <dbReference type="NCBI Taxonomy" id="520092"/>
    <lineage>
        <taxon>Bacteria</taxon>
        <taxon>Pseudomonadati</taxon>
        <taxon>Pseudomonadota</taxon>
        <taxon>Gammaproteobacteria</taxon>
        <taxon>Lysobacterales</taxon>
        <taxon>Rhodanobacteraceae</taxon>
        <taxon>Tahibacter</taxon>
    </lineage>
</organism>
<keyword evidence="4" id="KW-1185">Reference proteome</keyword>
<dbReference type="Pfam" id="PF19780">
    <property type="entry name" value="DUF6265"/>
    <property type="match status" value="1"/>
</dbReference>
<feature type="signal peptide" evidence="1">
    <location>
        <begin position="1"/>
        <end position="18"/>
    </location>
</feature>
<comment type="caution">
    <text evidence="3">The sequence shown here is derived from an EMBL/GenBank/DDBJ whole genome shotgun (WGS) entry which is preliminary data.</text>
</comment>
<evidence type="ECO:0000313" key="4">
    <source>
        <dbReference type="Proteomes" id="UP000295293"/>
    </source>
</evidence>
<accession>A0A4R6YMP1</accession>
<dbReference type="InterPro" id="IPR046232">
    <property type="entry name" value="DUF6265"/>
</dbReference>
<dbReference type="Proteomes" id="UP000295293">
    <property type="component" value="Unassembled WGS sequence"/>
</dbReference>
<dbReference type="OrthoDB" id="5382295at2"/>
<evidence type="ECO:0000256" key="1">
    <source>
        <dbReference type="SAM" id="SignalP"/>
    </source>
</evidence>
<keyword evidence="1" id="KW-0732">Signal</keyword>
<dbReference type="EMBL" id="SNZH01000019">
    <property type="protein sequence ID" value="TDR38745.1"/>
    <property type="molecule type" value="Genomic_DNA"/>
</dbReference>
<dbReference type="AlphaFoldDB" id="A0A4R6YMP1"/>
<feature type="domain" description="DUF6265" evidence="2">
    <location>
        <begin position="23"/>
        <end position="128"/>
    </location>
</feature>